<evidence type="ECO:0000259" key="6">
    <source>
        <dbReference type="PROSITE" id="PS50893"/>
    </source>
</evidence>
<dbReference type="InterPro" id="IPR027417">
    <property type="entry name" value="P-loop_NTPase"/>
</dbReference>
<feature type="compositionally biased region" description="Low complexity" evidence="5">
    <location>
        <begin position="325"/>
        <end position="341"/>
    </location>
</feature>
<comment type="similarity">
    <text evidence="1">Belongs to the ABC transporter superfamily.</text>
</comment>
<keyword evidence="2" id="KW-0813">Transport</keyword>
<accession>A0ABV6MH91</accession>
<dbReference type="GO" id="GO:0005524">
    <property type="term" value="F:ATP binding"/>
    <property type="evidence" value="ECO:0007669"/>
    <property type="project" value="UniProtKB-KW"/>
</dbReference>
<evidence type="ECO:0000256" key="1">
    <source>
        <dbReference type="ARBA" id="ARBA00005417"/>
    </source>
</evidence>
<organism evidence="7 8">
    <name type="scientific">Phytohabitans kaempferiae</name>
    <dbReference type="NCBI Taxonomy" id="1620943"/>
    <lineage>
        <taxon>Bacteria</taxon>
        <taxon>Bacillati</taxon>
        <taxon>Actinomycetota</taxon>
        <taxon>Actinomycetes</taxon>
        <taxon>Micromonosporales</taxon>
        <taxon>Micromonosporaceae</taxon>
    </lineage>
</organism>
<evidence type="ECO:0000313" key="8">
    <source>
        <dbReference type="Proteomes" id="UP001589867"/>
    </source>
</evidence>
<dbReference type="PROSITE" id="PS00211">
    <property type="entry name" value="ABC_TRANSPORTER_1"/>
    <property type="match status" value="1"/>
</dbReference>
<dbReference type="CDD" id="cd03257">
    <property type="entry name" value="ABC_NikE_OppD_transporters"/>
    <property type="match status" value="1"/>
</dbReference>
<evidence type="ECO:0000256" key="2">
    <source>
        <dbReference type="ARBA" id="ARBA00022448"/>
    </source>
</evidence>
<evidence type="ECO:0000256" key="4">
    <source>
        <dbReference type="ARBA" id="ARBA00022840"/>
    </source>
</evidence>
<keyword evidence="8" id="KW-1185">Reference proteome</keyword>
<feature type="domain" description="ABC transporter" evidence="6">
    <location>
        <begin position="9"/>
        <end position="256"/>
    </location>
</feature>
<comment type="caution">
    <text evidence="7">The sequence shown here is derived from an EMBL/GenBank/DDBJ whole genome shotgun (WGS) entry which is preliminary data.</text>
</comment>
<dbReference type="Pfam" id="PF08352">
    <property type="entry name" value="oligo_HPY"/>
    <property type="match status" value="1"/>
</dbReference>
<name>A0ABV6MH91_9ACTN</name>
<dbReference type="InterPro" id="IPR017871">
    <property type="entry name" value="ABC_transporter-like_CS"/>
</dbReference>
<dbReference type="Gene3D" id="3.40.50.300">
    <property type="entry name" value="P-loop containing nucleotide triphosphate hydrolases"/>
    <property type="match status" value="1"/>
</dbReference>
<dbReference type="RefSeq" id="WP_377262497.1">
    <property type="nucleotide sequence ID" value="NZ_JBHLUH010000100.1"/>
</dbReference>
<sequence>MSGEAAIVLSATGLRKHYRVGAFGDHRTLVAVDGVDLEVRAGETVALVGESGSGKSTVARCLVRLVEPTAGEVHVAGQPVRARPVSALTRVYRDVQMVFQDPNSSLDPRMTVRALLAEPLRLHLGTARRERQARVRELVEMVGLRAEHLDRYPHQLSGGQRQRVGIARALAVRPRVVILDEPTSSLDVSVRGQILDLLAQVQQQLRIGYLFITHDLAVVRRVAHRVLVMYLGGIVEQGPTGAVFARPVHPYTRALLSAAPVPEWGVRRDRFHLTGEIPSPVDLPDQCRLVGRCPLAVPACSHARPPLVPVGPGHAAACPVETNHATSPAGPGAAVTAPAPE</sequence>
<dbReference type="Pfam" id="PF00005">
    <property type="entry name" value="ABC_tran"/>
    <property type="match status" value="1"/>
</dbReference>
<gene>
    <name evidence="7" type="ORF">ACFFIA_41515</name>
</gene>
<feature type="region of interest" description="Disordered" evidence="5">
    <location>
        <begin position="322"/>
        <end position="341"/>
    </location>
</feature>
<dbReference type="InterPro" id="IPR013563">
    <property type="entry name" value="Oligopep_ABC_C"/>
</dbReference>
<dbReference type="PANTHER" id="PTHR43776">
    <property type="entry name" value="TRANSPORT ATP-BINDING PROTEIN"/>
    <property type="match status" value="1"/>
</dbReference>
<dbReference type="EMBL" id="JBHLUH010000100">
    <property type="protein sequence ID" value="MFC0534096.1"/>
    <property type="molecule type" value="Genomic_DNA"/>
</dbReference>
<dbReference type="PROSITE" id="PS50893">
    <property type="entry name" value="ABC_TRANSPORTER_2"/>
    <property type="match status" value="1"/>
</dbReference>
<dbReference type="InterPro" id="IPR003593">
    <property type="entry name" value="AAA+_ATPase"/>
</dbReference>
<dbReference type="SUPFAM" id="SSF52540">
    <property type="entry name" value="P-loop containing nucleoside triphosphate hydrolases"/>
    <property type="match status" value="1"/>
</dbReference>
<dbReference type="SMART" id="SM00382">
    <property type="entry name" value="AAA"/>
    <property type="match status" value="1"/>
</dbReference>
<proteinExistence type="inferred from homology"/>
<keyword evidence="4 7" id="KW-0067">ATP-binding</keyword>
<evidence type="ECO:0000313" key="7">
    <source>
        <dbReference type="EMBL" id="MFC0534096.1"/>
    </source>
</evidence>
<dbReference type="InterPro" id="IPR003439">
    <property type="entry name" value="ABC_transporter-like_ATP-bd"/>
</dbReference>
<dbReference type="Proteomes" id="UP001589867">
    <property type="component" value="Unassembled WGS sequence"/>
</dbReference>
<keyword evidence="3" id="KW-0547">Nucleotide-binding</keyword>
<reference evidence="7 8" key="1">
    <citation type="submission" date="2024-09" db="EMBL/GenBank/DDBJ databases">
        <authorList>
            <person name="Sun Q."/>
            <person name="Mori K."/>
        </authorList>
    </citation>
    <scope>NUCLEOTIDE SEQUENCE [LARGE SCALE GENOMIC DNA]</scope>
    <source>
        <strain evidence="7 8">TBRC 3947</strain>
    </source>
</reference>
<dbReference type="InterPro" id="IPR050319">
    <property type="entry name" value="ABC_transp_ATP-bind"/>
</dbReference>
<dbReference type="PANTHER" id="PTHR43776:SF7">
    <property type="entry name" value="D,D-DIPEPTIDE TRANSPORT ATP-BINDING PROTEIN DDPF-RELATED"/>
    <property type="match status" value="1"/>
</dbReference>
<dbReference type="NCBIfam" id="TIGR01727">
    <property type="entry name" value="oligo_HPY"/>
    <property type="match status" value="1"/>
</dbReference>
<evidence type="ECO:0000256" key="5">
    <source>
        <dbReference type="SAM" id="MobiDB-lite"/>
    </source>
</evidence>
<protein>
    <submittedName>
        <fullName evidence="7">ABC transporter ATP-binding protein</fullName>
    </submittedName>
</protein>
<evidence type="ECO:0000256" key="3">
    <source>
        <dbReference type="ARBA" id="ARBA00022741"/>
    </source>
</evidence>